<sequence>MKRIIFSLFLSLTLLSCNKDDSPNDNNPFLLSPIVSVNLNLNLPQYNDLKFPGNSIVLPGEGIRGIVVYCVNSEFYTAFDLSDPNHVPSSCSGMTISGIETTCPCTSDSNKYDIVTGQHRSNPDLYPMQQYRSIRTGDNIQITN</sequence>
<keyword evidence="2" id="KW-1185">Reference proteome</keyword>
<gene>
    <name evidence="1" type="ORF">SAMN05421855_101554</name>
</gene>
<evidence type="ECO:0000313" key="1">
    <source>
        <dbReference type="EMBL" id="SDE42539.1"/>
    </source>
</evidence>
<dbReference type="AlphaFoldDB" id="A0A1G7CTC2"/>
<dbReference type="OrthoDB" id="1201186at2"/>
<organism evidence="1 2">
    <name type="scientific">Ulvibacter litoralis</name>
    <dbReference type="NCBI Taxonomy" id="227084"/>
    <lineage>
        <taxon>Bacteria</taxon>
        <taxon>Pseudomonadati</taxon>
        <taxon>Bacteroidota</taxon>
        <taxon>Flavobacteriia</taxon>
        <taxon>Flavobacteriales</taxon>
        <taxon>Flavobacteriaceae</taxon>
        <taxon>Ulvibacter</taxon>
    </lineage>
</organism>
<dbReference type="PROSITE" id="PS51257">
    <property type="entry name" value="PROKAR_LIPOPROTEIN"/>
    <property type="match status" value="1"/>
</dbReference>
<dbReference type="STRING" id="227084.SAMN05421855_101554"/>
<dbReference type="EMBL" id="FNBA01000001">
    <property type="protein sequence ID" value="SDE42539.1"/>
    <property type="molecule type" value="Genomic_DNA"/>
</dbReference>
<name>A0A1G7CTC2_9FLAO</name>
<evidence type="ECO:0000313" key="2">
    <source>
        <dbReference type="Proteomes" id="UP000199321"/>
    </source>
</evidence>
<accession>A0A1G7CTC2</accession>
<dbReference type="Proteomes" id="UP000199321">
    <property type="component" value="Unassembled WGS sequence"/>
</dbReference>
<proteinExistence type="predicted"/>
<dbReference type="RefSeq" id="WP_093140178.1">
    <property type="nucleotide sequence ID" value="NZ_BMWO01000001.1"/>
</dbReference>
<evidence type="ECO:0008006" key="3">
    <source>
        <dbReference type="Google" id="ProtNLM"/>
    </source>
</evidence>
<protein>
    <recommendedName>
        <fullName evidence="3">Ferredoxin subunit of nitrite reductase or a ring-hydroxylating dioxygenase</fullName>
    </recommendedName>
</protein>
<reference evidence="1 2" key="1">
    <citation type="submission" date="2016-10" db="EMBL/GenBank/DDBJ databases">
        <authorList>
            <person name="de Groot N.N."/>
        </authorList>
    </citation>
    <scope>NUCLEOTIDE SEQUENCE [LARGE SCALE GENOMIC DNA]</scope>
    <source>
        <strain evidence="1 2">DSM 16195</strain>
    </source>
</reference>